<gene>
    <name evidence="12" type="ORF">VitviT2T_018144</name>
</gene>
<accession>A0ABY9CWL5</accession>
<dbReference type="SUPFAM" id="SSF52058">
    <property type="entry name" value="L domain-like"/>
    <property type="match status" value="1"/>
</dbReference>
<evidence type="ECO:0000256" key="5">
    <source>
        <dbReference type="ARBA" id="ARBA00022737"/>
    </source>
</evidence>
<comment type="subcellular location">
    <subcellularLocation>
        <location evidence="1">Membrane</location>
        <topology evidence="1">Single-pass type I membrane protein</topology>
    </subcellularLocation>
</comment>
<dbReference type="Pfam" id="PF08263">
    <property type="entry name" value="LRRNT_2"/>
    <property type="match status" value="1"/>
</dbReference>
<keyword evidence="4" id="KW-0732">Signal</keyword>
<feature type="domain" description="Leucine-rich repeat-containing N-terminal plant-type" evidence="11">
    <location>
        <begin position="77"/>
        <end position="132"/>
    </location>
</feature>
<dbReference type="InterPro" id="IPR032675">
    <property type="entry name" value="LRR_dom_sf"/>
</dbReference>
<evidence type="ECO:0000256" key="1">
    <source>
        <dbReference type="ARBA" id="ARBA00004479"/>
    </source>
</evidence>
<evidence type="ECO:0000256" key="8">
    <source>
        <dbReference type="ARBA" id="ARBA00023170"/>
    </source>
</evidence>
<dbReference type="InterPro" id="IPR001611">
    <property type="entry name" value="Leu-rich_rpt"/>
</dbReference>
<sequence length="343" mass="38286">MGRLAYWVAVNAHYSLPYKTRDPACDPSSLPFAFLLSIENMGSTLYLFMFMRFLLLLTSFYLMVANSSSSMRQPLCHDSESSALLQFKQSFLIDEYASDDPSAYPEVATWKSHGEGEGEESDCCSWDGVECDRETGHVIGLHLASSCLYGSINSSSTLFSLVHLRRLDLSDNHFNYSVIPFGVGQLSRLRSLELSYSRLSGQIPSELLALSKLVFLDLSANPMLQLRKPGLRNLVQNLTHLKKLHLSQVNIFSTIPRELASLSSLTSLFLRNCGLHGEFPMKNFQLPSLQYLSVRYNPDLIGYLPEFQETSPLKMLFLAGTSFYGELPASIGSLGSLTELDIS</sequence>
<keyword evidence="6 10" id="KW-1133">Transmembrane helix</keyword>
<dbReference type="InterPro" id="IPR013210">
    <property type="entry name" value="LRR_N_plant-typ"/>
</dbReference>
<evidence type="ECO:0000313" key="12">
    <source>
        <dbReference type="EMBL" id="WJZ99724.1"/>
    </source>
</evidence>
<keyword evidence="3 10" id="KW-0812">Transmembrane</keyword>
<organism evidence="12 13">
    <name type="scientific">Vitis vinifera</name>
    <name type="common">Grape</name>
    <dbReference type="NCBI Taxonomy" id="29760"/>
    <lineage>
        <taxon>Eukaryota</taxon>
        <taxon>Viridiplantae</taxon>
        <taxon>Streptophyta</taxon>
        <taxon>Embryophyta</taxon>
        <taxon>Tracheophyta</taxon>
        <taxon>Spermatophyta</taxon>
        <taxon>Magnoliopsida</taxon>
        <taxon>eudicotyledons</taxon>
        <taxon>Gunneridae</taxon>
        <taxon>Pentapetalae</taxon>
        <taxon>rosids</taxon>
        <taxon>Vitales</taxon>
        <taxon>Vitaceae</taxon>
        <taxon>Viteae</taxon>
        <taxon>Vitis</taxon>
    </lineage>
</organism>
<evidence type="ECO:0000256" key="2">
    <source>
        <dbReference type="ARBA" id="ARBA00022614"/>
    </source>
</evidence>
<evidence type="ECO:0000259" key="11">
    <source>
        <dbReference type="Pfam" id="PF08263"/>
    </source>
</evidence>
<dbReference type="InterPro" id="IPR046956">
    <property type="entry name" value="RLP23-like"/>
</dbReference>
<protein>
    <recommendedName>
        <fullName evidence="11">Leucine-rich repeat-containing N-terminal plant-type domain-containing protein</fullName>
    </recommendedName>
</protein>
<keyword evidence="13" id="KW-1185">Reference proteome</keyword>
<dbReference type="Gene3D" id="3.80.10.10">
    <property type="entry name" value="Ribonuclease Inhibitor"/>
    <property type="match status" value="2"/>
</dbReference>
<keyword evidence="8" id="KW-0675">Receptor</keyword>
<evidence type="ECO:0000256" key="6">
    <source>
        <dbReference type="ARBA" id="ARBA00022989"/>
    </source>
</evidence>
<dbReference type="EMBL" id="CP126659">
    <property type="protein sequence ID" value="WJZ99724.1"/>
    <property type="molecule type" value="Genomic_DNA"/>
</dbReference>
<keyword evidence="9" id="KW-0325">Glycoprotein</keyword>
<keyword evidence="5" id="KW-0677">Repeat</keyword>
<dbReference type="PANTHER" id="PTHR48061">
    <property type="entry name" value="LEUCINE-RICH REPEAT RECEPTOR PROTEIN KINASE EMS1-LIKE-RELATED"/>
    <property type="match status" value="1"/>
</dbReference>
<evidence type="ECO:0000256" key="10">
    <source>
        <dbReference type="SAM" id="Phobius"/>
    </source>
</evidence>
<proteinExistence type="predicted"/>
<reference evidence="12 13" key="1">
    <citation type="journal article" date="2023" name="Hortic Res">
        <title>The complete reference genome for grapevine (Vitis vinifera L.) genetics and breeding.</title>
        <authorList>
            <person name="Shi X."/>
            <person name="Cao S."/>
            <person name="Wang X."/>
            <person name="Huang S."/>
            <person name="Wang Y."/>
            <person name="Liu Z."/>
            <person name="Liu W."/>
            <person name="Leng X."/>
            <person name="Peng Y."/>
            <person name="Wang N."/>
            <person name="Wang Y."/>
            <person name="Ma Z."/>
            <person name="Xu X."/>
            <person name="Zhang F."/>
            <person name="Xue H."/>
            <person name="Zhong H."/>
            <person name="Wang Y."/>
            <person name="Zhang K."/>
            <person name="Velt A."/>
            <person name="Avia K."/>
            <person name="Holtgrawe D."/>
            <person name="Grimplet J."/>
            <person name="Matus J.T."/>
            <person name="Ware D."/>
            <person name="Wu X."/>
            <person name="Wang H."/>
            <person name="Liu C."/>
            <person name="Fang Y."/>
            <person name="Rustenholz C."/>
            <person name="Cheng Z."/>
            <person name="Xiao H."/>
            <person name="Zhou Y."/>
        </authorList>
    </citation>
    <scope>NUCLEOTIDE SEQUENCE [LARGE SCALE GENOMIC DNA]</scope>
    <source>
        <strain evidence="13">cv. Pinot noir / PN40024</strain>
        <tissue evidence="12">Leaf</tissue>
    </source>
</reference>
<evidence type="ECO:0000256" key="4">
    <source>
        <dbReference type="ARBA" id="ARBA00022729"/>
    </source>
</evidence>
<feature type="transmembrane region" description="Helical" evidence="10">
    <location>
        <begin position="45"/>
        <end position="64"/>
    </location>
</feature>
<dbReference type="PANTHER" id="PTHR48061:SF12">
    <property type="entry name" value="DISEASE RESISTANCE LIKE PROTEIN"/>
    <property type="match status" value="1"/>
</dbReference>
<dbReference type="Proteomes" id="UP001227230">
    <property type="component" value="Chromosome 12"/>
</dbReference>
<evidence type="ECO:0000256" key="9">
    <source>
        <dbReference type="ARBA" id="ARBA00023180"/>
    </source>
</evidence>
<keyword evidence="2" id="KW-0433">Leucine-rich repeat</keyword>
<dbReference type="Pfam" id="PF00560">
    <property type="entry name" value="LRR_1"/>
    <property type="match status" value="2"/>
</dbReference>
<keyword evidence="7 10" id="KW-0472">Membrane</keyword>
<name>A0ABY9CWL5_VITVI</name>
<evidence type="ECO:0000256" key="7">
    <source>
        <dbReference type="ARBA" id="ARBA00023136"/>
    </source>
</evidence>
<evidence type="ECO:0000256" key="3">
    <source>
        <dbReference type="ARBA" id="ARBA00022692"/>
    </source>
</evidence>
<evidence type="ECO:0000313" key="13">
    <source>
        <dbReference type="Proteomes" id="UP001227230"/>
    </source>
</evidence>